<keyword evidence="9" id="KW-1185">Reference proteome</keyword>
<dbReference type="InterPro" id="IPR003593">
    <property type="entry name" value="AAA+_ATPase"/>
</dbReference>
<name>A0A318KNS6_9NEIS</name>
<feature type="region of interest" description="Disordered" evidence="6">
    <location>
        <begin position="370"/>
        <end position="401"/>
    </location>
</feature>
<dbReference type="AlphaFoldDB" id="A0A318KNS6"/>
<keyword evidence="3" id="KW-0805">Transcription regulation</keyword>
<dbReference type="EMBL" id="QJKI01000007">
    <property type="protein sequence ID" value="PXX79280.1"/>
    <property type="molecule type" value="Genomic_DNA"/>
</dbReference>
<dbReference type="Gene3D" id="1.10.8.60">
    <property type="match status" value="1"/>
</dbReference>
<feature type="domain" description="Sigma-54 factor interaction" evidence="7">
    <location>
        <begin position="132"/>
        <end position="358"/>
    </location>
</feature>
<dbReference type="PROSITE" id="PS00688">
    <property type="entry name" value="SIGMA54_INTERACT_3"/>
    <property type="match status" value="1"/>
</dbReference>
<dbReference type="SUPFAM" id="SSF55785">
    <property type="entry name" value="PYP-like sensor domain (PAS domain)"/>
    <property type="match status" value="1"/>
</dbReference>
<dbReference type="GO" id="GO:0003677">
    <property type="term" value="F:DNA binding"/>
    <property type="evidence" value="ECO:0007669"/>
    <property type="project" value="UniProtKB-KW"/>
</dbReference>
<evidence type="ECO:0000256" key="3">
    <source>
        <dbReference type="ARBA" id="ARBA00023015"/>
    </source>
</evidence>
<accession>A0A318KNS6</accession>
<dbReference type="InterPro" id="IPR025943">
    <property type="entry name" value="Sigma_54_int_dom_ATP-bd_2"/>
</dbReference>
<dbReference type="Gene3D" id="3.40.50.300">
    <property type="entry name" value="P-loop containing nucleotide triphosphate hydrolases"/>
    <property type="match status" value="1"/>
</dbReference>
<dbReference type="Proteomes" id="UP000247555">
    <property type="component" value="Unassembled WGS sequence"/>
</dbReference>
<dbReference type="FunFam" id="3.40.50.300:FF:000006">
    <property type="entry name" value="DNA-binding transcriptional regulator NtrC"/>
    <property type="match status" value="1"/>
</dbReference>
<evidence type="ECO:0000313" key="8">
    <source>
        <dbReference type="EMBL" id="PXX79280.1"/>
    </source>
</evidence>
<comment type="caution">
    <text evidence="8">The sequence shown here is derived from an EMBL/GenBank/DDBJ whole genome shotgun (WGS) entry which is preliminary data.</text>
</comment>
<protein>
    <submittedName>
        <fullName evidence="8">Fis family sigma54 specific transcriptional regulator</fullName>
    </submittedName>
</protein>
<dbReference type="InterPro" id="IPR027417">
    <property type="entry name" value="P-loop_NTPase"/>
</dbReference>
<dbReference type="InterPro" id="IPR025662">
    <property type="entry name" value="Sigma_54_int_dom_ATP-bd_1"/>
</dbReference>
<dbReference type="Pfam" id="PF08448">
    <property type="entry name" value="PAS_4"/>
    <property type="match status" value="1"/>
</dbReference>
<evidence type="ECO:0000256" key="1">
    <source>
        <dbReference type="ARBA" id="ARBA00022741"/>
    </source>
</evidence>
<dbReference type="PANTHER" id="PTHR32071">
    <property type="entry name" value="TRANSCRIPTIONAL REGULATORY PROTEIN"/>
    <property type="match status" value="1"/>
</dbReference>
<dbReference type="InterPro" id="IPR013656">
    <property type="entry name" value="PAS_4"/>
</dbReference>
<dbReference type="InterPro" id="IPR002078">
    <property type="entry name" value="Sigma_54_int"/>
</dbReference>
<dbReference type="Pfam" id="PF00158">
    <property type="entry name" value="Sigma54_activat"/>
    <property type="match status" value="1"/>
</dbReference>
<dbReference type="Gene3D" id="3.30.450.20">
    <property type="entry name" value="PAS domain"/>
    <property type="match status" value="1"/>
</dbReference>
<dbReference type="PROSITE" id="PS50045">
    <property type="entry name" value="SIGMA54_INTERACT_4"/>
    <property type="match status" value="1"/>
</dbReference>
<proteinExistence type="predicted"/>
<dbReference type="InterPro" id="IPR035965">
    <property type="entry name" value="PAS-like_dom_sf"/>
</dbReference>
<dbReference type="PROSITE" id="PS00676">
    <property type="entry name" value="SIGMA54_INTERACT_2"/>
    <property type="match status" value="1"/>
</dbReference>
<dbReference type="Pfam" id="PF25601">
    <property type="entry name" value="AAA_lid_14"/>
    <property type="match status" value="1"/>
</dbReference>
<dbReference type="SUPFAM" id="SSF52540">
    <property type="entry name" value="P-loop containing nucleoside triphosphate hydrolases"/>
    <property type="match status" value="1"/>
</dbReference>
<dbReference type="CDD" id="cd00009">
    <property type="entry name" value="AAA"/>
    <property type="match status" value="1"/>
</dbReference>
<dbReference type="InterPro" id="IPR025944">
    <property type="entry name" value="Sigma_54_int_dom_CS"/>
</dbReference>
<evidence type="ECO:0000256" key="4">
    <source>
        <dbReference type="ARBA" id="ARBA00023125"/>
    </source>
</evidence>
<dbReference type="PANTHER" id="PTHR32071:SF100">
    <property type="entry name" value="RESPONSE REGULATOR PROTEIN PILR"/>
    <property type="match status" value="1"/>
</dbReference>
<keyword evidence="5" id="KW-0804">Transcription</keyword>
<keyword evidence="2" id="KW-0067">ATP-binding</keyword>
<dbReference type="PROSITE" id="PS00675">
    <property type="entry name" value="SIGMA54_INTERACT_1"/>
    <property type="match status" value="1"/>
</dbReference>
<dbReference type="GO" id="GO:0006355">
    <property type="term" value="P:regulation of DNA-templated transcription"/>
    <property type="evidence" value="ECO:0007669"/>
    <property type="project" value="InterPro"/>
</dbReference>
<keyword evidence="4" id="KW-0238">DNA-binding</keyword>
<dbReference type="GO" id="GO:0005524">
    <property type="term" value="F:ATP binding"/>
    <property type="evidence" value="ECO:0007669"/>
    <property type="project" value="UniProtKB-KW"/>
</dbReference>
<gene>
    <name evidence="8" type="ORF">DFR34_10730</name>
</gene>
<evidence type="ECO:0000313" key="9">
    <source>
        <dbReference type="Proteomes" id="UP000247555"/>
    </source>
</evidence>
<feature type="compositionally biased region" description="Low complexity" evidence="6">
    <location>
        <begin position="380"/>
        <end position="398"/>
    </location>
</feature>
<organism evidence="8 9">
    <name type="scientific">Rivihabitans pingtungensis</name>
    <dbReference type="NCBI Taxonomy" id="1054498"/>
    <lineage>
        <taxon>Bacteria</taxon>
        <taxon>Pseudomonadati</taxon>
        <taxon>Pseudomonadota</taxon>
        <taxon>Betaproteobacteria</taxon>
        <taxon>Neisseriales</taxon>
        <taxon>Aquaspirillaceae</taxon>
        <taxon>Rivihabitans</taxon>
    </lineage>
</organism>
<dbReference type="RefSeq" id="WP_110390482.1">
    <property type="nucleotide sequence ID" value="NZ_JAKLKZ010000003.1"/>
</dbReference>
<evidence type="ECO:0000259" key="7">
    <source>
        <dbReference type="PROSITE" id="PS50045"/>
    </source>
</evidence>
<dbReference type="SMART" id="SM00382">
    <property type="entry name" value="AAA"/>
    <property type="match status" value="1"/>
</dbReference>
<evidence type="ECO:0000256" key="6">
    <source>
        <dbReference type="SAM" id="MobiDB-lite"/>
    </source>
</evidence>
<evidence type="ECO:0000256" key="2">
    <source>
        <dbReference type="ARBA" id="ARBA00022840"/>
    </source>
</evidence>
<reference evidence="8 9" key="1">
    <citation type="submission" date="2018-05" db="EMBL/GenBank/DDBJ databases">
        <title>Genomic Encyclopedia of Type Strains, Phase IV (KMG-IV): sequencing the most valuable type-strain genomes for metagenomic binning, comparative biology and taxonomic classification.</title>
        <authorList>
            <person name="Goeker M."/>
        </authorList>
    </citation>
    <scope>NUCLEOTIDE SEQUENCE [LARGE SCALE GENOMIC DNA]</scope>
    <source>
        <strain evidence="8 9">DSM 29661</strain>
    </source>
</reference>
<dbReference type="InterPro" id="IPR058031">
    <property type="entry name" value="AAA_lid_NorR"/>
</dbReference>
<keyword evidence="1" id="KW-0547">Nucleotide-binding</keyword>
<sequence>MSLPAIPAELRSLLEQLPEPHILFTPDYRIVFANRAYRDSHGSGRALLGQTCYHVSHHYDAPCDQSGESCPLARSRESGQRERVLHLHHTPHGEEYVAIELMPLRNAHGEISWFVERMTPLPSARRHGNDDLIGRAPAFVRMLEQISRVAPSDATVLLQGESGSGKELVAQAIHRASKRANRPFVVVDCSGLPETLFESALFGHERGAFTGAVSRQIGLIEAAQGGTLFLDEVGDIPLTLQVKLLRLLETGAFRRVGSVEPRHADVRVISATHRPLRQMVADGRFRQDLFFRLNTFPIALPPLRARREDIPALADALLERVAPSRGLRLSPAALARLASLPFPGNVRELRNLLERASLLCDGPRIEPEHLDDPLDSPWLAPADTPPAATAPSANSPASRKALAAQLGISERTLYRRLKAGWRP</sequence>
<dbReference type="OrthoDB" id="9761705at2"/>
<evidence type="ECO:0000256" key="5">
    <source>
        <dbReference type="ARBA" id="ARBA00023163"/>
    </source>
</evidence>